<protein>
    <submittedName>
        <fullName evidence="2">Uncharacterized protein</fullName>
    </submittedName>
</protein>
<accession>A0AAD1W333</accession>
<evidence type="ECO:0000313" key="2">
    <source>
        <dbReference type="EMBL" id="CAH2284806.1"/>
    </source>
</evidence>
<sequence>MSEAMCDSAETRATTGYSPALAVNRIDRRHRQHRLLLRPSTHMHPCSPTSNSPHKTAIGSGEGGTAGKHKPNRTDHKIINRYTPLSRRTKIQRYLAGSHTPLQVCRTTPTKRPQWSHTTHRHPTCSGNARLAAASLTDIQAPPNGGDSGHWTDLVGHTASTRWEHLHPSGL</sequence>
<proteinExistence type="predicted"/>
<dbReference type="AlphaFoldDB" id="A0AAD1W333"/>
<evidence type="ECO:0000313" key="3">
    <source>
        <dbReference type="Proteomes" id="UP001295444"/>
    </source>
</evidence>
<dbReference type="Proteomes" id="UP001295444">
    <property type="component" value="Chromosome 04"/>
</dbReference>
<feature type="compositionally biased region" description="Polar residues" evidence="1">
    <location>
        <begin position="105"/>
        <end position="117"/>
    </location>
</feature>
<feature type="region of interest" description="Disordered" evidence="1">
    <location>
        <begin position="40"/>
        <end position="74"/>
    </location>
</feature>
<name>A0AAD1W333_PELCU</name>
<keyword evidence="3" id="KW-1185">Reference proteome</keyword>
<reference evidence="2" key="1">
    <citation type="submission" date="2022-03" db="EMBL/GenBank/DDBJ databases">
        <authorList>
            <person name="Alioto T."/>
            <person name="Alioto T."/>
            <person name="Gomez Garrido J."/>
        </authorList>
    </citation>
    <scope>NUCLEOTIDE SEQUENCE</scope>
</reference>
<organism evidence="2 3">
    <name type="scientific">Pelobates cultripes</name>
    <name type="common">Western spadefoot toad</name>
    <dbReference type="NCBI Taxonomy" id="61616"/>
    <lineage>
        <taxon>Eukaryota</taxon>
        <taxon>Metazoa</taxon>
        <taxon>Chordata</taxon>
        <taxon>Craniata</taxon>
        <taxon>Vertebrata</taxon>
        <taxon>Euteleostomi</taxon>
        <taxon>Amphibia</taxon>
        <taxon>Batrachia</taxon>
        <taxon>Anura</taxon>
        <taxon>Pelobatoidea</taxon>
        <taxon>Pelobatidae</taxon>
        <taxon>Pelobates</taxon>
    </lineage>
</organism>
<dbReference type="EMBL" id="OW240915">
    <property type="protein sequence ID" value="CAH2284806.1"/>
    <property type="molecule type" value="Genomic_DNA"/>
</dbReference>
<evidence type="ECO:0000256" key="1">
    <source>
        <dbReference type="SAM" id="MobiDB-lite"/>
    </source>
</evidence>
<gene>
    <name evidence="2" type="ORF">PECUL_23A024821</name>
</gene>
<feature type="region of interest" description="Disordered" evidence="1">
    <location>
        <begin position="104"/>
        <end position="123"/>
    </location>
</feature>